<accession>A0A1H8HU91</accession>
<dbReference type="InterPro" id="IPR018759">
    <property type="entry name" value="BBP2_2"/>
</dbReference>
<proteinExistence type="predicted"/>
<reference evidence="3" key="1">
    <citation type="submission" date="2016-10" db="EMBL/GenBank/DDBJ databases">
        <authorList>
            <person name="Varghese N."/>
            <person name="Submissions S."/>
        </authorList>
    </citation>
    <scope>NUCLEOTIDE SEQUENCE [LARGE SCALE GENOMIC DNA]</scope>
    <source>
        <strain evidence="3">S6-262</strain>
    </source>
</reference>
<evidence type="ECO:0000313" key="3">
    <source>
        <dbReference type="Proteomes" id="UP000199206"/>
    </source>
</evidence>
<evidence type="ECO:0000256" key="1">
    <source>
        <dbReference type="SAM" id="MobiDB-lite"/>
    </source>
</evidence>
<feature type="compositionally biased region" description="Polar residues" evidence="1">
    <location>
        <begin position="16"/>
        <end position="52"/>
    </location>
</feature>
<evidence type="ECO:0000313" key="2">
    <source>
        <dbReference type="EMBL" id="SEN59900.1"/>
    </source>
</evidence>
<gene>
    <name evidence="2" type="ORF">SAMN05192583_3112</name>
</gene>
<sequence length="498" mass="52845">MSMILAIIAVQAASSTGPVATSDQAAPSGQTDQTGTAQPLGTQQAASPSVTTAGPGALTQGSASQGSASQGAASQTDASGGSTGLLLPRGTATDIRPSFTDGTGGVLIGDRRLDTVTLRRRPAYDPVGIRAGSYLIFPEVSSTVGYDSNVYRQRSGASDVFGRVRGAVQVRSDFPRNAVVFDGYVDQRVYGSYSTENALTYDAHLLGRLDFGRNDRITTEVRHTRAVMDRGAASEILNTREPIRYDVTISSIAGRKTFGRLSLGLGGAVSYADYDDAETPAGLPLSQQFRDSTVYQLHGDAGYALAAGPELFVSVTGEARRFRVAAPPITRDANSVEVLGGVRSDITPLLRGQIGIGYIHADFKDPTIRSRGALGINVALDYLVTPLTTLHASARRELRNVASVTAPAALVTEGRVGVDHELLRNLILSGSVGYQHADYLNSDGTVRRYTVDGGARWLLNRRIRVDFDAGYQRRDGSGRANNQEFGETRASVGVAYHL</sequence>
<feature type="compositionally biased region" description="Low complexity" evidence="1">
    <location>
        <begin position="56"/>
        <end position="80"/>
    </location>
</feature>
<dbReference type="OrthoDB" id="7398962at2"/>
<feature type="region of interest" description="Disordered" evidence="1">
    <location>
        <begin position="16"/>
        <end position="104"/>
    </location>
</feature>
<dbReference type="AlphaFoldDB" id="A0A1H8HU91"/>
<name>A0A1H8HU91_9SPHN</name>
<organism evidence="2 3">
    <name type="scientific">Sphingomonas gellani</name>
    <dbReference type="NCBI Taxonomy" id="1166340"/>
    <lineage>
        <taxon>Bacteria</taxon>
        <taxon>Pseudomonadati</taxon>
        <taxon>Pseudomonadota</taxon>
        <taxon>Alphaproteobacteria</taxon>
        <taxon>Sphingomonadales</taxon>
        <taxon>Sphingomonadaceae</taxon>
        <taxon>Sphingomonas</taxon>
    </lineage>
</organism>
<dbReference type="STRING" id="1166340.SAMN05192583_3112"/>
<dbReference type="Pfam" id="PF10082">
    <property type="entry name" value="BBP2_2"/>
    <property type="match status" value="1"/>
</dbReference>
<dbReference type="EMBL" id="FOCF01000009">
    <property type="protein sequence ID" value="SEN59900.1"/>
    <property type="molecule type" value="Genomic_DNA"/>
</dbReference>
<evidence type="ECO:0008006" key="4">
    <source>
        <dbReference type="Google" id="ProtNLM"/>
    </source>
</evidence>
<dbReference type="RefSeq" id="WP_093666639.1">
    <property type="nucleotide sequence ID" value="NZ_FOCF01000009.1"/>
</dbReference>
<keyword evidence="3" id="KW-1185">Reference proteome</keyword>
<dbReference type="Proteomes" id="UP000199206">
    <property type="component" value="Unassembled WGS sequence"/>
</dbReference>
<protein>
    <recommendedName>
        <fullName evidence="4">Outer membrane beta-barrel protein</fullName>
    </recommendedName>
</protein>